<dbReference type="AlphaFoldDB" id="A0A7U3UZT2"/>
<evidence type="ECO:0000256" key="1">
    <source>
        <dbReference type="SAM" id="MobiDB-lite"/>
    </source>
</evidence>
<reference evidence="3 4" key="3">
    <citation type="journal article" date="2011" name="Nat. Chem. Biol.">
        <title>Reveromycin A biosynthesis uses RevG and RevJ for stereospecific spiroacetal formation.</title>
        <authorList>
            <person name="Takahashi S."/>
            <person name="Toyoda A."/>
            <person name="Sekiyama Y."/>
            <person name="Takagi H."/>
            <person name="Nogawa T."/>
            <person name="Uramoto M."/>
            <person name="Suzuki R."/>
            <person name="Koshino H."/>
            <person name="Kumano T."/>
            <person name="Panthee S."/>
            <person name="Dairi T."/>
            <person name="Ishikawa J."/>
            <person name="Ikeda H."/>
            <person name="Sakaki Y."/>
            <person name="Osada H."/>
        </authorList>
    </citation>
    <scope>NUCLEOTIDE SEQUENCE [LARGE SCALE GENOMIC DNA]</scope>
    <source>
        <strain evidence="3 4">SN-593</strain>
    </source>
</reference>
<name>A0A7U3UZT2_9ACTN</name>
<organism evidence="3 4">
    <name type="scientific">Actinacidiphila reveromycinica</name>
    <dbReference type="NCBI Taxonomy" id="659352"/>
    <lineage>
        <taxon>Bacteria</taxon>
        <taxon>Bacillati</taxon>
        <taxon>Actinomycetota</taxon>
        <taxon>Actinomycetes</taxon>
        <taxon>Kitasatosporales</taxon>
        <taxon>Streptomycetaceae</taxon>
        <taxon>Actinacidiphila</taxon>
    </lineage>
</organism>
<feature type="region of interest" description="Disordered" evidence="1">
    <location>
        <begin position="56"/>
        <end position="77"/>
    </location>
</feature>
<protein>
    <recommendedName>
        <fullName evidence="2">RamC N-terminal domain-containing protein</fullName>
    </recommendedName>
</protein>
<evidence type="ECO:0000313" key="4">
    <source>
        <dbReference type="Proteomes" id="UP000595703"/>
    </source>
</evidence>
<reference evidence="3 4" key="1">
    <citation type="journal article" date="2010" name="J. Bacteriol.">
        <title>Biochemical characterization of a novel indole prenyltransferase from Streptomyces sp. SN-593.</title>
        <authorList>
            <person name="Takahashi S."/>
            <person name="Takagi H."/>
            <person name="Toyoda A."/>
            <person name="Uramoto M."/>
            <person name="Nogawa T."/>
            <person name="Ueki M."/>
            <person name="Sakaki Y."/>
            <person name="Osada H."/>
        </authorList>
    </citation>
    <scope>NUCLEOTIDE SEQUENCE [LARGE SCALE GENOMIC DNA]</scope>
    <source>
        <strain evidence="3 4">SN-593</strain>
    </source>
</reference>
<dbReference type="Pfam" id="PF25816">
    <property type="entry name" value="RamC_N"/>
    <property type="match status" value="1"/>
</dbReference>
<keyword evidence="4" id="KW-1185">Reference proteome</keyword>
<evidence type="ECO:0000313" key="3">
    <source>
        <dbReference type="EMBL" id="BBB01883.1"/>
    </source>
</evidence>
<feature type="domain" description="RamC N-terminal" evidence="2">
    <location>
        <begin position="9"/>
        <end position="58"/>
    </location>
</feature>
<gene>
    <name evidence="3" type="ORF">RVR_10546</name>
</gene>
<dbReference type="InterPro" id="IPR057929">
    <property type="entry name" value="RamC_N"/>
</dbReference>
<evidence type="ECO:0000259" key="2">
    <source>
        <dbReference type="Pfam" id="PF25816"/>
    </source>
</evidence>
<proteinExistence type="predicted"/>
<reference evidence="3 4" key="4">
    <citation type="journal article" date="2020" name="Sci. Rep.">
        <title>beta-carboline chemical signals induce reveromycin production through a LuxR family regulator in Streptomyces sp. SN-593.</title>
        <authorList>
            <person name="Panthee S."/>
            <person name="Kito N."/>
            <person name="Hayashi T."/>
            <person name="Shimizu T."/>
            <person name="Ishikawa J."/>
            <person name="Hamamoto H."/>
            <person name="Osada H."/>
            <person name="Takahashi S."/>
        </authorList>
    </citation>
    <scope>NUCLEOTIDE SEQUENCE [LARGE SCALE GENOMIC DNA]</scope>
    <source>
        <strain evidence="3 4">SN-593</strain>
    </source>
</reference>
<dbReference type="EMBL" id="AP018365">
    <property type="protein sequence ID" value="BBB01883.1"/>
    <property type="molecule type" value="Genomic_DNA"/>
</dbReference>
<dbReference type="KEGG" id="arev:RVR_10546"/>
<accession>A0A7U3UZT2</accession>
<dbReference type="Proteomes" id="UP000595703">
    <property type="component" value="Chromosome"/>
</dbReference>
<sequence length="77" mass="8595">MVRSVLAALDERDWKVEDDGVWCRVTPPRHTSRVQGWKLHVSTTRLSAPEVPHRAAGVWSAPGAPSRRPVTWGPSSR</sequence>
<reference evidence="3 4" key="2">
    <citation type="journal article" date="2011" name="J. Antibiot.">
        <title>Furaquinocins I and J: novel polyketide isoprenoid hybrid compounds from Streptomyces reveromyceticus SN-593.</title>
        <authorList>
            <person name="Panthee S."/>
            <person name="Takahashi S."/>
            <person name="Takagi H."/>
            <person name="Nogawa T."/>
            <person name="Oowada E."/>
            <person name="Uramoto M."/>
            <person name="Osada H."/>
        </authorList>
    </citation>
    <scope>NUCLEOTIDE SEQUENCE [LARGE SCALE GENOMIC DNA]</scope>
    <source>
        <strain evidence="3 4">SN-593</strain>
    </source>
</reference>